<name>A0AC60PGN0_IXOPE</name>
<dbReference type="Proteomes" id="UP000805193">
    <property type="component" value="Unassembled WGS sequence"/>
</dbReference>
<protein>
    <submittedName>
        <fullName evidence="1">Uncharacterized protein</fullName>
    </submittedName>
</protein>
<accession>A0AC60PGN0</accession>
<dbReference type="EMBL" id="JABSTQ010010691">
    <property type="protein sequence ID" value="KAG0418866.1"/>
    <property type="molecule type" value="Genomic_DNA"/>
</dbReference>
<sequence length="493" mass="55926">MKINVVVCLVGVAFGLAFVRGQEDVCHLPVEKGPCRGMFPRWFFNSTTGDCERFVYGGCQGNANNFESQQECRLSCKDAHSTQQVVETSFEESCKPAAEPGLCDAYMPRWFFNVDTGACERFIYGGCGGNANNYLTFAECERTCLRRAGTPRSMQQVVEASFEESCKPAAEPGLCDAYMPRWFFNVVTGACERFIYGGCGGNANNYHSFAECERTCLRRAVTPRRSPQTTGTDFEEGCRPEADSGVCDAHIRRWFFNVKTGNCETFVYGGCGGNENNYKSRKDCEIACLRATAGDRMSEDSHPNTATRGDPEEDILPSDLRERAQRKLHETPERRTEALRELKELLRGQDETLTTRTDTLFLLRFLRARKFDVPRAFQMIERYYRVRFQDPGNWKPSICSLDEMTALAVLAWEHVLEDPRTQVMGIVVLLDLGGGSLRHLKSVTPSHVFAIAYSIQECFPMRLKAFHVINQPVFFMPLFHLIKPFLKNKFIHR</sequence>
<evidence type="ECO:0000313" key="2">
    <source>
        <dbReference type="Proteomes" id="UP000805193"/>
    </source>
</evidence>
<organism evidence="1 2">
    <name type="scientific">Ixodes persulcatus</name>
    <name type="common">Taiga tick</name>
    <dbReference type="NCBI Taxonomy" id="34615"/>
    <lineage>
        <taxon>Eukaryota</taxon>
        <taxon>Metazoa</taxon>
        <taxon>Ecdysozoa</taxon>
        <taxon>Arthropoda</taxon>
        <taxon>Chelicerata</taxon>
        <taxon>Arachnida</taxon>
        <taxon>Acari</taxon>
        <taxon>Parasitiformes</taxon>
        <taxon>Ixodida</taxon>
        <taxon>Ixodoidea</taxon>
        <taxon>Ixodidae</taxon>
        <taxon>Ixodinae</taxon>
        <taxon>Ixodes</taxon>
    </lineage>
</organism>
<feature type="non-terminal residue" evidence="1">
    <location>
        <position position="493"/>
    </location>
</feature>
<gene>
    <name evidence="1" type="ORF">HPB47_004518</name>
</gene>
<keyword evidence="2" id="KW-1185">Reference proteome</keyword>
<proteinExistence type="predicted"/>
<reference evidence="1 2" key="1">
    <citation type="journal article" date="2020" name="Cell">
        <title>Large-Scale Comparative Analyses of Tick Genomes Elucidate Their Genetic Diversity and Vector Capacities.</title>
        <authorList>
            <consortium name="Tick Genome and Microbiome Consortium (TIGMIC)"/>
            <person name="Jia N."/>
            <person name="Wang J."/>
            <person name="Shi W."/>
            <person name="Du L."/>
            <person name="Sun Y."/>
            <person name="Zhan W."/>
            <person name="Jiang J.F."/>
            <person name="Wang Q."/>
            <person name="Zhang B."/>
            <person name="Ji P."/>
            <person name="Bell-Sakyi L."/>
            <person name="Cui X.M."/>
            <person name="Yuan T.T."/>
            <person name="Jiang B.G."/>
            <person name="Yang W.F."/>
            <person name="Lam T.T."/>
            <person name="Chang Q.C."/>
            <person name="Ding S.J."/>
            <person name="Wang X.J."/>
            <person name="Zhu J.G."/>
            <person name="Ruan X.D."/>
            <person name="Zhao L."/>
            <person name="Wei J.T."/>
            <person name="Ye R.Z."/>
            <person name="Que T.C."/>
            <person name="Du C.H."/>
            <person name="Zhou Y.H."/>
            <person name="Cheng J.X."/>
            <person name="Dai P.F."/>
            <person name="Guo W.B."/>
            <person name="Han X.H."/>
            <person name="Huang E.J."/>
            <person name="Li L.F."/>
            <person name="Wei W."/>
            <person name="Gao Y.C."/>
            <person name="Liu J.Z."/>
            <person name="Shao H.Z."/>
            <person name="Wang X."/>
            <person name="Wang C.C."/>
            <person name="Yang T.C."/>
            <person name="Huo Q.B."/>
            <person name="Li W."/>
            <person name="Chen H.Y."/>
            <person name="Chen S.E."/>
            <person name="Zhou L.G."/>
            <person name="Ni X.B."/>
            <person name="Tian J.H."/>
            <person name="Sheng Y."/>
            <person name="Liu T."/>
            <person name="Pan Y.S."/>
            <person name="Xia L.Y."/>
            <person name="Li J."/>
            <person name="Zhao F."/>
            <person name="Cao W.C."/>
        </authorList>
    </citation>
    <scope>NUCLEOTIDE SEQUENCE [LARGE SCALE GENOMIC DNA]</scope>
    <source>
        <strain evidence="1">Iper-2018</strain>
    </source>
</reference>
<evidence type="ECO:0000313" key="1">
    <source>
        <dbReference type="EMBL" id="KAG0418866.1"/>
    </source>
</evidence>
<comment type="caution">
    <text evidence="1">The sequence shown here is derived from an EMBL/GenBank/DDBJ whole genome shotgun (WGS) entry which is preliminary data.</text>
</comment>